<keyword evidence="5" id="KW-0460">Magnesium</keyword>
<evidence type="ECO:0000256" key="4">
    <source>
        <dbReference type="ARBA" id="ARBA00022801"/>
    </source>
</evidence>
<evidence type="ECO:0000313" key="7">
    <source>
        <dbReference type="EMBL" id="QTR44846.1"/>
    </source>
</evidence>
<keyword evidence="8" id="KW-1185">Reference proteome</keyword>
<dbReference type="EMBL" id="CP072801">
    <property type="protein sequence ID" value="QTR44846.1"/>
    <property type="molecule type" value="Genomic_DNA"/>
</dbReference>
<dbReference type="Pfam" id="PF01867">
    <property type="entry name" value="Cas_Cas1"/>
    <property type="match status" value="1"/>
</dbReference>
<dbReference type="Gene3D" id="3.100.10.20">
    <property type="entry name" value="CRISPR-associated endonuclease Cas1, N-terminal domain"/>
    <property type="match status" value="1"/>
</dbReference>
<name>A0ABX7WMD2_9GAMM</name>
<keyword evidence="2" id="KW-0479">Metal-binding</keyword>
<evidence type="ECO:0000256" key="1">
    <source>
        <dbReference type="ARBA" id="ARBA00022722"/>
    </source>
</evidence>
<keyword evidence="3 7" id="KW-0255">Endonuclease</keyword>
<reference evidence="7 8" key="1">
    <citation type="submission" date="2021-04" db="EMBL/GenBank/DDBJ databases">
        <title>Genomics, taxonomy and metabolism of representatives of sulfur bacteria of the genus Thiothrix: Thiothrix fructosivorans QT, Thiothrix unzii A1T and three new species, Thiothrix subterranea sp. nov., Thiothrix litoralis sp. nov. and 'Candidatus Thiothrix anitrata' sp. nov.</title>
        <authorList>
            <person name="Ravin N.V."/>
            <person name="Smolyakov D."/>
            <person name="Rudenko T.S."/>
            <person name="Mardanov A.V."/>
            <person name="Beletsky A.V."/>
            <person name="Markov N.D."/>
            <person name="Fomenkov A.I."/>
            <person name="Roberts R.J."/>
            <person name="Karnachuk O.V."/>
            <person name="Novikov A."/>
            <person name="Grabovich M.Y."/>
        </authorList>
    </citation>
    <scope>NUCLEOTIDE SEQUENCE [LARGE SCALE GENOMIC DNA]</scope>
    <source>
        <strain evidence="7 8">AS</strain>
    </source>
</reference>
<keyword evidence="6" id="KW-0051">Antiviral defense</keyword>
<evidence type="ECO:0000313" key="8">
    <source>
        <dbReference type="Proteomes" id="UP000672039"/>
    </source>
</evidence>
<dbReference type="Proteomes" id="UP000672039">
    <property type="component" value="Chromosome"/>
</dbReference>
<evidence type="ECO:0000256" key="2">
    <source>
        <dbReference type="ARBA" id="ARBA00022723"/>
    </source>
</evidence>
<proteinExistence type="predicted"/>
<keyword evidence="4 7" id="KW-0378">Hydrolase</keyword>
<dbReference type="GO" id="GO:0016787">
    <property type="term" value="F:hydrolase activity"/>
    <property type="evidence" value="ECO:0007669"/>
    <property type="project" value="UniProtKB-KW"/>
</dbReference>
<evidence type="ECO:0000256" key="6">
    <source>
        <dbReference type="ARBA" id="ARBA00023118"/>
    </source>
</evidence>
<accession>A0ABX7WMD2</accession>
<dbReference type="GO" id="GO:0004519">
    <property type="term" value="F:endonuclease activity"/>
    <property type="evidence" value="ECO:0007669"/>
    <property type="project" value="UniProtKB-KW"/>
</dbReference>
<dbReference type="InterPro" id="IPR042211">
    <property type="entry name" value="CRISPR-assoc_Cas1_N"/>
</dbReference>
<evidence type="ECO:0000256" key="5">
    <source>
        <dbReference type="ARBA" id="ARBA00022842"/>
    </source>
</evidence>
<dbReference type="RefSeq" id="WP_210221292.1">
    <property type="nucleotide sequence ID" value="NZ_CP072801.1"/>
</dbReference>
<dbReference type="InterPro" id="IPR002729">
    <property type="entry name" value="CRISPR-assoc_Cas1"/>
</dbReference>
<protein>
    <submittedName>
        <fullName evidence="7">CRISPR-associated endonuclease Cas1</fullName>
        <ecNumber evidence="7">3.1.-.-</ecNumber>
    </submittedName>
</protein>
<keyword evidence="1" id="KW-0540">Nuclease</keyword>
<organism evidence="7 8">
    <name type="scientific">Thiothrix litoralis</name>
    <dbReference type="NCBI Taxonomy" id="2891210"/>
    <lineage>
        <taxon>Bacteria</taxon>
        <taxon>Pseudomonadati</taxon>
        <taxon>Pseudomonadota</taxon>
        <taxon>Gammaproteobacteria</taxon>
        <taxon>Thiotrichales</taxon>
        <taxon>Thiotrichaceae</taxon>
        <taxon>Thiothrix</taxon>
    </lineage>
</organism>
<evidence type="ECO:0000256" key="3">
    <source>
        <dbReference type="ARBA" id="ARBA00022759"/>
    </source>
</evidence>
<dbReference type="EC" id="3.1.-.-" evidence="7"/>
<sequence>MNAARKPLYLDVAQANEVELEAVALRVKAHERADSFYPLRRISRVVVTGKVEWQTAALLACLEYGIPVAFRGRDGVLVGHCLSDRSSQTSLETLLHAAADSPEGDRLYHNWRVHEEMRWVKRMERACQLTLQGSVAHSVLPQVEPLVQARLPCRFGQFAGQLQAPIASHVVEVLAAYGFSDNIQLPLTRRVHLSREMEKLLLLEAYWLVVRGEVPHLFADRGLRYSVVHFYESHQGHFEERARIALNRLWRTLKHEEAD</sequence>
<gene>
    <name evidence="7" type="ORF">J9253_12540</name>
</gene>